<name>A0A379Y1X3_SALET</name>
<reference evidence="1 2" key="1">
    <citation type="submission" date="2018-06" db="EMBL/GenBank/DDBJ databases">
        <authorList>
            <consortium name="Pathogen Informatics"/>
            <person name="Doyle S."/>
        </authorList>
    </citation>
    <scope>NUCLEOTIDE SEQUENCE [LARGE SCALE GENOMIC DNA]</scope>
    <source>
        <strain evidence="1 2">NCTC5798</strain>
    </source>
</reference>
<dbReference type="Proteomes" id="UP000255534">
    <property type="component" value="Unassembled WGS sequence"/>
</dbReference>
<organism evidence="1 2">
    <name type="scientific">Salmonella enterica I</name>
    <dbReference type="NCBI Taxonomy" id="59201"/>
    <lineage>
        <taxon>Bacteria</taxon>
        <taxon>Pseudomonadati</taxon>
        <taxon>Pseudomonadota</taxon>
        <taxon>Gammaproteobacteria</taxon>
        <taxon>Enterobacterales</taxon>
        <taxon>Enterobacteriaceae</taxon>
        <taxon>Salmonella</taxon>
    </lineage>
</organism>
<gene>
    <name evidence="1" type="ORF">NCTC5798_06173</name>
</gene>
<evidence type="ECO:0000313" key="1">
    <source>
        <dbReference type="EMBL" id="SUI39730.1"/>
    </source>
</evidence>
<accession>A0A379Y1X3</accession>
<evidence type="ECO:0000313" key="2">
    <source>
        <dbReference type="Proteomes" id="UP000255534"/>
    </source>
</evidence>
<dbReference type="EMBL" id="UGXK01000002">
    <property type="protein sequence ID" value="SUI39730.1"/>
    <property type="molecule type" value="Genomic_DNA"/>
</dbReference>
<proteinExistence type="predicted"/>
<sequence length="104" mass="12012">MIRNKFKFVICPHCEGHGTVENPAFENGFTHSEMMEWSPEERGHYFAGAFNVECSDCKGTGKQRVPNVAAMTFGEKREYVAQLREEREQAAFNRQCRHEMAMGY</sequence>
<protein>
    <submittedName>
        <fullName evidence="1">Uncharacterized protein</fullName>
    </submittedName>
</protein>
<dbReference type="AlphaFoldDB" id="A0A379Y1X3"/>